<proteinExistence type="predicted"/>
<reference evidence="1 2" key="1">
    <citation type="submission" date="2014-11" db="EMBL/GenBank/DDBJ databases">
        <authorList>
            <person name="Wibberg Daniel"/>
        </authorList>
    </citation>
    <scope>NUCLEOTIDE SEQUENCE [LARGE SCALE GENOMIC DNA]</scope>
    <source>
        <strain evidence="1">Rhizoctonia solani AG1-IB 7/3/14</strain>
    </source>
</reference>
<accession>A0A0B7F5E4</accession>
<evidence type="ECO:0000313" key="2">
    <source>
        <dbReference type="Proteomes" id="UP000059188"/>
    </source>
</evidence>
<dbReference type="EMBL" id="LN679200">
    <property type="protein sequence ID" value="CEL52760.1"/>
    <property type="molecule type" value="Genomic_DNA"/>
</dbReference>
<organism evidence="1 2">
    <name type="scientific">Thanatephorus cucumeris (strain AG1-IB / isolate 7/3/14)</name>
    <name type="common">Lettuce bottom rot fungus</name>
    <name type="synonym">Rhizoctonia solani</name>
    <dbReference type="NCBI Taxonomy" id="1108050"/>
    <lineage>
        <taxon>Eukaryota</taxon>
        <taxon>Fungi</taxon>
        <taxon>Dikarya</taxon>
        <taxon>Basidiomycota</taxon>
        <taxon>Agaricomycotina</taxon>
        <taxon>Agaricomycetes</taxon>
        <taxon>Cantharellales</taxon>
        <taxon>Ceratobasidiaceae</taxon>
        <taxon>Rhizoctonia</taxon>
        <taxon>Rhizoctonia solani AG-1</taxon>
    </lineage>
</organism>
<dbReference type="AlphaFoldDB" id="A0A0B7F5E4"/>
<keyword evidence="2" id="KW-1185">Reference proteome</keyword>
<dbReference type="Proteomes" id="UP000059188">
    <property type="component" value="Unassembled WGS sequence"/>
</dbReference>
<gene>
    <name evidence="1" type="ORF">RSOLAG1IB_11104</name>
</gene>
<name>A0A0B7F5E4_THACB</name>
<sequence>MVTPLARSLLGWAGVYVYGKLLGGVETVRALNFGVHFALQKNFRLIWVIRLGLLTLHWGPITHTLLGASYGV</sequence>
<protein>
    <submittedName>
        <fullName evidence="1">Uncharacterized protein</fullName>
    </submittedName>
</protein>
<evidence type="ECO:0000313" key="1">
    <source>
        <dbReference type="EMBL" id="CEL52760.1"/>
    </source>
</evidence>